<dbReference type="Proteomes" id="UP000823405">
    <property type="component" value="Unassembled WGS sequence"/>
</dbReference>
<feature type="non-terminal residue" evidence="1">
    <location>
        <position position="207"/>
    </location>
</feature>
<accession>A0A9P6RH35</accession>
<reference evidence="1" key="1">
    <citation type="journal article" date="2020" name="Fungal Divers.">
        <title>Resolving the Mortierellaceae phylogeny through synthesis of multi-gene phylogenetics and phylogenomics.</title>
        <authorList>
            <person name="Vandepol N."/>
            <person name="Liber J."/>
            <person name="Desiro A."/>
            <person name="Na H."/>
            <person name="Kennedy M."/>
            <person name="Barry K."/>
            <person name="Grigoriev I.V."/>
            <person name="Miller A.N."/>
            <person name="O'Donnell K."/>
            <person name="Stajich J.E."/>
            <person name="Bonito G."/>
        </authorList>
    </citation>
    <scope>NUCLEOTIDE SEQUENCE</scope>
    <source>
        <strain evidence="1">NVP60</strain>
    </source>
</reference>
<evidence type="ECO:0000313" key="2">
    <source>
        <dbReference type="Proteomes" id="UP000823405"/>
    </source>
</evidence>
<sequence>QVRERERAFFAELSRMTVPAPGPPLHADLNLVAIQTAWSANHAASTAAWETYNTNRQASWTTFQESLRANTAVYREALAMHTLSNYATPALPFHAAIKRNFKISNIPTDPKTGKVYWASIGDLADKRRAHTQHCNYESEWNGQGFLPQKVEVETYTDVSEEAWGIVIKGKAMSRTWSAKEQPHYINWKELLVFWHLVHLSGDVVGTD</sequence>
<dbReference type="OrthoDB" id="2431443at2759"/>
<name>A0A9P6RH35_9FUNG</name>
<dbReference type="AlphaFoldDB" id="A0A9P6RH35"/>
<proteinExistence type="predicted"/>
<keyword evidence="2" id="KW-1185">Reference proteome</keyword>
<gene>
    <name evidence="1" type="ORF">BGZ97_005361</name>
</gene>
<dbReference type="EMBL" id="JAAAIN010000242">
    <property type="protein sequence ID" value="KAG0317462.1"/>
    <property type="molecule type" value="Genomic_DNA"/>
</dbReference>
<comment type="caution">
    <text evidence="1">The sequence shown here is derived from an EMBL/GenBank/DDBJ whole genome shotgun (WGS) entry which is preliminary data.</text>
</comment>
<organism evidence="1 2">
    <name type="scientific">Linnemannia gamsii</name>
    <dbReference type="NCBI Taxonomy" id="64522"/>
    <lineage>
        <taxon>Eukaryota</taxon>
        <taxon>Fungi</taxon>
        <taxon>Fungi incertae sedis</taxon>
        <taxon>Mucoromycota</taxon>
        <taxon>Mortierellomycotina</taxon>
        <taxon>Mortierellomycetes</taxon>
        <taxon>Mortierellales</taxon>
        <taxon>Mortierellaceae</taxon>
        <taxon>Linnemannia</taxon>
    </lineage>
</organism>
<protein>
    <submittedName>
        <fullName evidence="1">Uncharacterized protein</fullName>
    </submittedName>
</protein>
<evidence type="ECO:0000313" key="1">
    <source>
        <dbReference type="EMBL" id="KAG0317462.1"/>
    </source>
</evidence>